<organism evidence="1 2">
    <name type="scientific">Paenibacillus rigui</name>
    <dbReference type="NCBI Taxonomy" id="554312"/>
    <lineage>
        <taxon>Bacteria</taxon>
        <taxon>Bacillati</taxon>
        <taxon>Bacillota</taxon>
        <taxon>Bacilli</taxon>
        <taxon>Bacillales</taxon>
        <taxon>Paenibacillaceae</taxon>
        <taxon>Paenibacillus</taxon>
    </lineage>
</organism>
<comment type="caution">
    <text evidence="1">The sequence shown here is derived from an EMBL/GenBank/DDBJ whole genome shotgun (WGS) entry which is preliminary data.</text>
</comment>
<protein>
    <submittedName>
        <fullName evidence="1">Esterase</fullName>
    </submittedName>
</protein>
<dbReference type="AlphaFoldDB" id="A0A229UKN9"/>
<dbReference type="InterPro" id="IPR000801">
    <property type="entry name" value="Esterase-like"/>
</dbReference>
<gene>
    <name evidence="1" type="ORF">CF651_22835</name>
</gene>
<dbReference type="Proteomes" id="UP000215509">
    <property type="component" value="Unassembled WGS sequence"/>
</dbReference>
<dbReference type="PANTHER" id="PTHR48098:SF1">
    <property type="entry name" value="DIACYLGLYCEROL ACYLTRANSFERASE_MYCOLYLTRANSFERASE AG85A"/>
    <property type="match status" value="1"/>
</dbReference>
<accession>A0A229UKN9</accession>
<sequence>MAFIDCHFFSETLGVSASMYVILPQATSGQIGMESRMVGLKHPTLYLLHGLSDDHTIWMRRTSIERYAAQYGLAVVMPAVNRSFYTDMVQGYKYWTFISEELPAVARSFFPLSAEREDNFAAGLSMGGYGALKLALTYPDRFAAGASLSGVTDVAEMVTKRDPDEFTRVFGDLTQLAGSRNDLFRLAGDVAAEASDMPKLYQCCGTEDFLYEGNVRFRDHCRRLQLELTYEEEPGTHEWGYWDRKIQSVLAWLPIRQHESLSSGRDDT</sequence>
<dbReference type="Gene3D" id="3.40.50.1820">
    <property type="entry name" value="alpha/beta hydrolase"/>
    <property type="match status" value="1"/>
</dbReference>
<keyword evidence="2" id="KW-1185">Reference proteome</keyword>
<dbReference type="SUPFAM" id="SSF53474">
    <property type="entry name" value="alpha/beta-Hydrolases"/>
    <property type="match status" value="1"/>
</dbReference>
<dbReference type="EMBL" id="NMQW01000036">
    <property type="protein sequence ID" value="OXM83952.1"/>
    <property type="molecule type" value="Genomic_DNA"/>
</dbReference>
<dbReference type="ESTHER" id="9bacl-a0a229ukn9">
    <property type="family name" value="A85-EsteraseD-FGH"/>
</dbReference>
<reference evidence="1 2" key="1">
    <citation type="submission" date="2017-07" db="EMBL/GenBank/DDBJ databases">
        <title>Genome sequencing and assembly of Paenibacillus rigui.</title>
        <authorList>
            <person name="Mayilraj S."/>
        </authorList>
    </citation>
    <scope>NUCLEOTIDE SEQUENCE [LARGE SCALE GENOMIC DNA]</scope>
    <source>
        <strain evidence="1 2">JCM 16352</strain>
    </source>
</reference>
<dbReference type="OrthoDB" id="9803578at2"/>
<dbReference type="InterPro" id="IPR029058">
    <property type="entry name" value="AB_hydrolase_fold"/>
</dbReference>
<dbReference type="Pfam" id="PF00756">
    <property type="entry name" value="Esterase"/>
    <property type="match status" value="1"/>
</dbReference>
<evidence type="ECO:0000313" key="1">
    <source>
        <dbReference type="EMBL" id="OXM83952.1"/>
    </source>
</evidence>
<dbReference type="GO" id="GO:0016747">
    <property type="term" value="F:acyltransferase activity, transferring groups other than amino-acyl groups"/>
    <property type="evidence" value="ECO:0007669"/>
    <property type="project" value="TreeGrafter"/>
</dbReference>
<dbReference type="RefSeq" id="WP_094017198.1">
    <property type="nucleotide sequence ID" value="NZ_NMQW01000036.1"/>
</dbReference>
<dbReference type="PANTHER" id="PTHR48098">
    <property type="entry name" value="ENTEROCHELIN ESTERASE-RELATED"/>
    <property type="match status" value="1"/>
</dbReference>
<evidence type="ECO:0000313" key="2">
    <source>
        <dbReference type="Proteomes" id="UP000215509"/>
    </source>
</evidence>
<dbReference type="InterPro" id="IPR050583">
    <property type="entry name" value="Mycobacterial_A85_antigen"/>
</dbReference>
<proteinExistence type="predicted"/>
<name>A0A229UKN9_9BACL</name>